<gene>
    <name evidence="4" type="ORF">NEOLEDRAFT_1158851</name>
</gene>
<dbReference type="OrthoDB" id="10002170at2759"/>
<dbReference type="STRING" id="1314782.A0A165NQX4"/>
<evidence type="ECO:0000256" key="2">
    <source>
        <dbReference type="ARBA" id="ARBA00022694"/>
    </source>
</evidence>
<reference evidence="4 5" key="1">
    <citation type="journal article" date="2016" name="Mol. Biol. Evol.">
        <title>Comparative Genomics of Early-Diverging Mushroom-Forming Fungi Provides Insights into the Origins of Lignocellulose Decay Capabilities.</title>
        <authorList>
            <person name="Nagy L.G."/>
            <person name="Riley R."/>
            <person name="Tritt A."/>
            <person name="Adam C."/>
            <person name="Daum C."/>
            <person name="Floudas D."/>
            <person name="Sun H."/>
            <person name="Yadav J.S."/>
            <person name="Pangilinan J."/>
            <person name="Larsson K.H."/>
            <person name="Matsuura K."/>
            <person name="Barry K."/>
            <person name="Labutti K."/>
            <person name="Kuo R."/>
            <person name="Ohm R.A."/>
            <person name="Bhattacharya S.S."/>
            <person name="Shirouzu T."/>
            <person name="Yoshinaga Y."/>
            <person name="Martin F.M."/>
            <person name="Grigoriev I.V."/>
            <person name="Hibbett D.S."/>
        </authorList>
    </citation>
    <scope>NUCLEOTIDE SEQUENCE [LARGE SCALE GENOMIC DNA]</scope>
    <source>
        <strain evidence="4 5">HHB14362 ss-1</strain>
    </source>
</reference>
<dbReference type="SUPFAM" id="SSF53032">
    <property type="entry name" value="tRNA-intron endonuclease catalytic domain-like"/>
    <property type="match status" value="1"/>
</dbReference>
<organism evidence="4 5">
    <name type="scientific">Neolentinus lepideus HHB14362 ss-1</name>
    <dbReference type="NCBI Taxonomy" id="1314782"/>
    <lineage>
        <taxon>Eukaryota</taxon>
        <taxon>Fungi</taxon>
        <taxon>Dikarya</taxon>
        <taxon>Basidiomycota</taxon>
        <taxon>Agaricomycotina</taxon>
        <taxon>Agaricomycetes</taxon>
        <taxon>Gloeophyllales</taxon>
        <taxon>Gloeophyllaceae</taxon>
        <taxon>Neolentinus</taxon>
    </lineage>
</organism>
<dbReference type="InParanoid" id="A0A165NQX4"/>
<dbReference type="InterPro" id="IPR011856">
    <property type="entry name" value="tRNA_endonuc-like_dom_sf"/>
</dbReference>
<dbReference type="GO" id="GO:0006388">
    <property type="term" value="P:tRNA splicing, via endonucleolytic cleavage and ligation"/>
    <property type="evidence" value="ECO:0007669"/>
    <property type="project" value="InterPro"/>
</dbReference>
<dbReference type="Gene3D" id="3.40.1350.10">
    <property type="match status" value="1"/>
</dbReference>
<protein>
    <recommendedName>
        <fullName evidence="3">tRNA-splicing endonuclease subunit Sen15 domain-containing protein</fullName>
    </recommendedName>
</protein>
<sequence>MDQHPSHAVLSPFVSKYPRAASGVFQAYNDLLYAQQWKDLEVVDLPKCSRCGFRGRKAETASHDAVLSVVPCSLSESFSLSWIHSAFEEFGGPQEVYIAITAEDSSIVYYKISQGIVKPPL</sequence>
<evidence type="ECO:0000256" key="1">
    <source>
        <dbReference type="ARBA" id="ARBA00006091"/>
    </source>
</evidence>
<dbReference type="Pfam" id="PF09631">
    <property type="entry name" value="Sen15"/>
    <property type="match status" value="1"/>
</dbReference>
<dbReference type="InterPro" id="IPR018593">
    <property type="entry name" value="tRNA-endonuc_su_Sen15"/>
</dbReference>
<evidence type="ECO:0000313" key="4">
    <source>
        <dbReference type="EMBL" id="KZT19979.1"/>
    </source>
</evidence>
<dbReference type="GO" id="GO:0003676">
    <property type="term" value="F:nucleic acid binding"/>
    <property type="evidence" value="ECO:0007669"/>
    <property type="project" value="InterPro"/>
</dbReference>
<feature type="domain" description="tRNA-splicing endonuclease subunit Sen15" evidence="3">
    <location>
        <begin position="26"/>
        <end position="119"/>
    </location>
</feature>
<dbReference type="GO" id="GO:0005634">
    <property type="term" value="C:nucleus"/>
    <property type="evidence" value="ECO:0007669"/>
    <property type="project" value="UniProtKB-ARBA"/>
</dbReference>
<accession>A0A165NQX4</accession>
<dbReference type="FunCoup" id="A0A165NQX4">
    <property type="interactions" value="2"/>
</dbReference>
<dbReference type="InterPro" id="IPR036167">
    <property type="entry name" value="tRNA_intron_Endo_cat-like_sf"/>
</dbReference>
<evidence type="ECO:0000313" key="5">
    <source>
        <dbReference type="Proteomes" id="UP000076761"/>
    </source>
</evidence>
<dbReference type="PANTHER" id="PTHR28582">
    <property type="entry name" value="TRNA-SPLICING ENDONUCLEASE SUBUNIT SEN15"/>
    <property type="match status" value="1"/>
</dbReference>
<dbReference type="PANTHER" id="PTHR28582:SF1">
    <property type="entry name" value="TRNA-SPLICING ENDONUCLEASE SUBUNIT SEN15"/>
    <property type="match status" value="1"/>
</dbReference>
<keyword evidence="2" id="KW-0819">tRNA processing</keyword>
<proteinExistence type="inferred from homology"/>
<evidence type="ECO:0000259" key="3">
    <source>
        <dbReference type="Pfam" id="PF09631"/>
    </source>
</evidence>
<dbReference type="Proteomes" id="UP000076761">
    <property type="component" value="Unassembled WGS sequence"/>
</dbReference>
<keyword evidence="5" id="KW-1185">Reference proteome</keyword>
<comment type="similarity">
    <text evidence="1">Belongs to the SEN15 family.</text>
</comment>
<dbReference type="AlphaFoldDB" id="A0A165NQX4"/>
<name>A0A165NQX4_9AGAM</name>
<dbReference type="EMBL" id="KV425628">
    <property type="protein sequence ID" value="KZT19979.1"/>
    <property type="molecule type" value="Genomic_DNA"/>
</dbReference>